<organism evidence="1 2">
    <name type="scientific">Rhizobium johnstonii (strain DSM 114642 / LMG 32736 / 3841)</name>
    <name type="common">Rhizobium leguminosarum bv. viciae</name>
    <dbReference type="NCBI Taxonomy" id="216596"/>
    <lineage>
        <taxon>Bacteria</taxon>
        <taxon>Pseudomonadati</taxon>
        <taxon>Pseudomonadota</taxon>
        <taxon>Alphaproteobacteria</taxon>
        <taxon>Hyphomicrobiales</taxon>
        <taxon>Rhizobiaceae</taxon>
        <taxon>Rhizobium/Agrobacterium group</taxon>
        <taxon>Rhizobium</taxon>
        <taxon>Rhizobium johnstonii</taxon>
    </lineage>
</organism>
<dbReference type="EMBL" id="AM236080">
    <property type="protein sequence ID" value="CAK07771.1"/>
    <property type="molecule type" value="Genomic_DNA"/>
</dbReference>
<dbReference type="HOGENOM" id="CLU_1585181_0_0_5"/>
<reference evidence="1 2" key="1">
    <citation type="journal article" date="2006" name="Genome Biol.">
        <title>The genome of Rhizobium leguminosarum has recognizable core and accessory components.</title>
        <authorList>
            <person name="Young J.W."/>
            <person name="Crossman L.C."/>
            <person name="Johnston A.W.B."/>
            <person name="Thomson N.R."/>
            <person name="Ghazoui Z.F."/>
            <person name="Hull K.H."/>
            <person name="Wexler M."/>
            <person name="Curson A.R.J."/>
            <person name="Todd J.D."/>
            <person name="Poole P.S."/>
            <person name="Mauchline T.H."/>
            <person name="East A.K."/>
            <person name="Quail M.A."/>
            <person name="Churcher C."/>
            <person name="Arrowsmith C."/>
            <person name="Cherevach A."/>
            <person name="Chillingworth T."/>
            <person name="Clarke K."/>
            <person name="Cronin A."/>
            <person name="Davis P."/>
            <person name="Fraser A."/>
            <person name="Hance Z."/>
            <person name="Hauser H."/>
            <person name="Jagels K."/>
            <person name="Moule S."/>
            <person name="Mungall K."/>
            <person name="Norbertczak H."/>
            <person name="Rabbinowitsch E."/>
            <person name="Sanders M."/>
            <person name="Simmonds M."/>
            <person name="Whitehead S."/>
            <person name="Parkhill J."/>
        </authorList>
    </citation>
    <scope>NUCLEOTIDE SEQUENCE [LARGE SCALE GENOMIC DNA]</scope>
    <source>
        <strain evidence="2">DSM 114642 / LMG 32736 / 3841</strain>
    </source>
</reference>
<dbReference type="AlphaFoldDB" id="Q1MGZ6"/>
<evidence type="ECO:0000313" key="2">
    <source>
        <dbReference type="Proteomes" id="UP000006575"/>
    </source>
</evidence>
<accession>Q1MGZ6</accession>
<dbReference type="KEGG" id="rle:RL2279"/>
<proteinExistence type="predicted"/>
<name>Q1MGZ6_RHIJ3</name>
<protein>
    <submittedName>
        <fullName evidence="1">Uncharacterized protein</fullName>
    </submittedName>
</protein>
<dbReference type="EnsemblBacteria" id="CAK07771">
    <property type="protein sequence ID" value="CAK07771"/>
    <property type="gene ID" value="RL2279"/>
</dbReference>
<keyword evidence="2" id="KW-1185">Reference proteome</keyword>
<sequence>MFRLISSCLSPTIDRNSGLVSNITGIICLEGRSSSRLNGFQQSQQRNCFRWSSAFEADISLHLLVVKFVLEVSNGSSCPGSFDGANTRCQGQGKWPIQNDLAADLGRIRVVVRRRMRDGKHGRVSFQVDLERSSHRDAPSPTGAWPWHAVICIVEPRATANPEFCGRD</sequence>
<dbReference type="Proteomes" id="UP000006575">
    <property type="component" value="Chromosome"/>
</dbReference>
<gene>
    <name evidence="1" type="ordered locus">RL2279</name>
</gene>
<evidence type="ECO:0000313" key="1">
    <source>
        <dbReference type="EMBL" id="CAK07771.1"/>
    </source>
</evidence>